<gene>
    <name evidence="2" type="ORF">COCHEDRAFT_1032219</name>
</gene>
<evidence type="ECO:0000313" key="3">
    <source>
        <dbReference type="Proteomes" id="UP000016936"/>
    </source>
</evidence>
<evidence type="ECO:0000256" key="1">
    <source>
        <dbReference type="SAM" id="MobiDB-lite"/>
    </source>
</evidence>
<reference evidence="2 3" key="1">
    <citation type="journal article" date="2012" name="PLoS Pathog.">
        <title>Diverse lifestyles and strategies of plant pathogenesis encoded in the genomes of eighteen Dothideomycetes fungi.</title>
        <authorList>
            <person name="Ohm R.A."/>
            <person name="Feau N."/>
            <person name="Henrissat B."/>
            <person name="Schoch C.L."/>
            <person name="Horwitz B.A."/>
            <person name="Barry K.W."/>
            <person name="Condon B.J."/>
            <person name="Copeland A.C."/>
            <person name="Dhillon B."/>
            <person name="Glaser F."/>
            <person name="Hesse C.N."/>
            <person name="Kosti I."/>
            <person name="LaButti K."/>
            <person name="Lindquist E.A."/>
            <person name="Lucas S."/>
            <person name="Salamov A.A."/>
            <person name="Bradshaw R.E."/>
            <person name="Ciuffetti L."/>
            <person name="Hamelin R.C."/>
            <person name="Kema G.H.J."/>
            <person name="Lawrence C."/>
            <person name="Scott J.A."/>
            <person name="Spatafora J.W."/>
            <person name="Turgeon B.G."/>
            <person name="de Wit P.J.G.M."/>
            <person name="Zhong S."/>
            <person name="Goodwin S.B."/>
            <person name="Grigoriev I.V."/>
        </authorList>
    </citation>
    <scope>NUCLEOTIDE SEQUENCE [LARGE SCALE GENOMIC DNA]</scope>
    <source>
        <strain evidence="3">C5 / ATCC 48332 / race O</strain>
    </source>
</reference>
<dbReference type="AlphaFoldDB" id="M2SUV8"/>
<sequence>MSRDQDSVKMSASPVAQHHAAKVTTKASSGTPEARPLSNDVLSFSPMGRTHVVGYASEASEEDQTLHSGEETTYAKRAMVPAIDTQALGCLCPAHQQAIE</sequence>
<accession>M2SUV8</accession>
<keyword evidence="3" id="KW-1185">Reference proteome</keyword>
<name>M2SUV8_COCH5</name>
<reference evidence="3" key="2">
    <citation type="journal article" date="2013" name="PLoS Genet.">
        <title>Comparative genome structure, secondary metabolite, and effector coding capacity across Cochliobolus pathogens.</title>
        <authorList>
            <person name="Condon B.J."/>
            <person name="Leng Y."/>
            <person name="Wu D."/>
            <person name="Bushley K.E."/>
            <person name="Ohm R.A."/>
            <person name="Otillar R."/>
            <person name="Martin J."/>
            <person name="Schackwitz W."/>
            <person name="Grimwood J."/>
            <person name="MohdZainudin N."/>
            <person name="Xue C."/>
            <person name="Wang R."/>
            <person name="Manning V.A."/>
            <person name="Dhillon B."/>
            <person name="Tu Z.J."/>
            <person name="Steffenson B.J."/>
            <person name="Salamov A."/>
            <person name="Sun H."/>
            <person name="Lowry S."/>
            <person name="LaButti K."/>
            <person name="Han J."/>
            <person name="Copeland A."/>
            <person name="Lindquist E."/>
            <person name="Barry K."/>
            <person name="Schmutz J."/>
            <person name="Baker S.E."/>
            <person name="Ciuffetti L.M."/>
            <person name="Grigoriev I.V."/>
            <person name="Zhong S."/>
            <person name="Turgeon B.G."/>
        </authorList>
    </citation>
    <scope>NUCLEOTIDE SEQUENCE [LARGE SCALE GENOMIC DNA]</scope>
    <source>
        <strain evidence="3">C5 / ATCC 48332 / race O</strain>
    </source>
</reference>
<dbReference type="HOGENOM" id="CLU_2305803_0_0_1"/>
<protein>
    <submittedName>
        <fullName evidence="2">Uncharacterized protein</fullName>
    </submittedName>
</protein>
<organism evidence="2 3">
    <name type="scientific">Cochliobolus heterostrophus (strain C5 / ATCC 48332 / race O)</name>
    <name type="common">Southern corn leaf blight fungus</name>
    <name type="synonym">Bipolaris maydis</name>
    <dbReference type="NCBI Taxonomy" id="701091"/>
    <lineage>
        <taxon>Eukaryota</taxon>
        <taxon>Fungi</taxon>
        <taxon>Dikarya</taxon>
        <taxon>Ascomycota</taxon>
        <taxon>Pezizomycotina</taxon>
        <taxon>Dothideomycetes</taxon>
        <taxon>Pleosporomycetidae</taxon>
        <taxon>Pleosporales</taxon>
        <taxon>Pleosporineae</taxon>
        <taxon>Pleosporaceae</taxon>
        <taxon>Bipolaris</taxon>
    </lineage>
</organism>
<feature type="region of interest" description="Disordered" evidence="1">
    <location>
        <begin position="1"/>
        <end position="43"/>
    </location>
</feature>
<dbReference type="Proteomes" id="UP000016936">
    <property type="component" value="Unassembled WGS sequence"/>
</dbReference>
<dbReference type="OrthoDB" id="3687486at2759"/>
<proteinExistence type="predicted"/>
<dbReference type="EMBL" id="KB445579">
    <property type="protein sequence ID" value="EMD89145.1"/>
    <property type="molecule type" value="Genomic_DNA"/>
</dbReference>
<evidence type="ECO:0000313" key="2">
    <source>
        <dbReference type="EMBL" id="EMD89145.1"/>
    </source>
</evidence>